<sequence length="393" mass="42022">MPKSPDAFRTISEVADWLGIQAHVLRFWESKFTQVKPIKRAGGRRYYRPADMLLLGGIKKLLHEDGFTIKGVQKILREEGMSHVAAMSTPLEDGDVYEEVEAPTPATQPAPEPVSVVLPFEAPKAVAKSVEPAEAESATAPLPVEAEPVRPQEELHTNAAEEISTDVDDHCEAPESTSPIVEAESSSEPEHAAPVTAAEDKDEEVAEVASIEEPLENIRIEASTADDISEAPDASDAETLEDPAQEETDEEIAEIRDASPVNLPLPDPITQIPSTDTAVVADTSDTAPARAESPVHAALSEPTPDAPEEPEQTDIAEPEPQPVSLPAAAKPRDIGMPTVTAEQDIQAELATLAHASRLRSVDSTTARKMAPLLAQLSALRDRMAADTGDAQPK</sequence>
<evidence type="ECO:0000256" key="2">
    <source>
        <dbReference type="SAM" id="MobiDB-lite"/>
    </source>
</evidence>
<dbReference type="PANTHER" id="PTHR30204">
    <property type="entry name" value="REDOX-CYCLING DRUG-SENSING TRANSCRIPTIONAL ACTIVATOR SOXR"/>
    <property type="match status" value="1"/>
</dbReference>
<feature type="domain" description="HTH merR-type" evidence="3">
    <location>
        <begin position="10"/>
        <end position="78"/>
    </location>
</feature>
<organism evidence="4 5">
    <name type="scientific">Sulfitobacter undariae</name>
    <dbReference type="NCBI Taxonomy" id="1563671"/>
    <lineage>
        <taxon>Bacteria</taxon>
        <taxon>Pseudomonadati</taxon>
        <taxon>Pseudomonadota</taxon>
        <taxon>Alphaproteobacteria</taxon>
        <taxon>Rhodobacterales</taxon>
        <taxon>Roseobacteraceae</taxon>
        <taxon>Sulfitobacter</taxon>
    </lineage>
</organism>
<dbReference type="RefSeq" id="WP_246423316.1">
    <property type="nucleotide sequence ID" value="NZ_JACIEI010000003.1"/>
</dbReference>
<dbReference type="SMART" id="SM00422">
    <property type="entry name" value="HTH_MERR"/>
    <property type="match status" value="1"/>
</dbReference>
<dbReference type="PROSITE" id="PS50937">
    <property type="entry name" value="HTH_MERR_2"/>
    <property type="match status" value="1"/>
</dbReference>
<evidence type="ECO:0000313" key="5">
    <source>
        <dbReference type="Proteomes" id="UP000530268"/>
    </source>
</evidence>
<evidence type="ECO:0000259" key="3">
    <source>
        <dbReference type="PROSITE" id="PS50937"/>
    </source>
</evidence>
<dbReference type="Proteomes" id="UP000530268">
    <property type="component" value="Unassembled WGS sequence"/>
</dbReference>
<dbReference type="InterPro" id="IPR009061">
    <property type="entry name" value="DNA-bd_dom_put_sf"/>
</dbReference>
<feature type="compositionally biased region" description="Low complexity" evidence="2">
    <location>
        <begin position="274"/>
        <end position="287"/>
    </location>
</feature>
<keyword evidence="5" id="KW-1185">Reference proteome</keyword>
<keyword evidence="1 4" id="KW-0238">DNA-binding</keyword>
<feature type="compositionally biased region" description="Acidic residues" evidence="2">
    <location>
        <begin position="227"/>
        <end position="252"/>
    </location>
</feature>
<dbReference type="CDD" id="cd04765">
    <property type="entry name" value="HTH_MlrA-like_sg2"/>
    <property type="match status" value="1"/>
</dbReference>
<gene>
    <name evidence="4" type="ORF">GGR95_001510</name>
</gene>
<dbReference type="SUPFAM" id="SSF46955">
    <property type="entry name" value="Putative DNA-binding domain"/>
    <property type="match status" value="1"/>
</dbReference>
<feature type="compositionally biased region" description="Acidic residues" evidence="2">
    <location>
        <begin position="306"/>
        <end position="317"/>
    </location>
</feature>
<dbReference type="Gene3D" id="1.10.1660.10">
    <property type="match status" value="1"/>
</dbReference>
<dbReference type="Pfam" id="PF13411">
    <property type="entry name" value="MerR_1"/>
    <property type="match status" value="1"/>
</dbReference>
<dbReference type="PANTHER" id="PTHR30204:SF15">
    <property type="entry name" value="BLL5018 PROTEIN"/>
    <property type="match status" value="1"/>
</dbReference>
<dbReference type="GO" id="GO:0003700">
    <property type="term" value="F:DNA-binding transcription factor activity"/>
    <property type="evidence" value="ECO:0007669"/>
    <property type="project" value="InterPro"/>
</dbReference>
<evidence type="ECO:0000313" key="4">
    <source>
        <dbReference type="EMBL" id="MBB3993879.1"/>
    </source>
</evidence>
<name>A0A7W6E419_9RHOB</name>
<feature type="region of interest" description="Disordered" evidence="2">
    <location>
        <begin position="129"/>
        <end position="341"/>
    </location>
</feature>
<accession>A0A7W6E419</accession>
<dbReference type="GO" id="GO:0003677">
    <property type="term" value="F:DNA binding"/>
    <property type="evidence" value="ECO:0007669"/>
    <property type="project" value="UniProtKB-KW"/>
</dbReference>
<feature type="compositionally biased region" description="Basic and acidic residues" evidence="2">
    <location>
        <begin position="147"/>
        <end position="156"/>
    </location>
</feature>
<evidence type="ECO:0000256" key="1">
    <source>
        <dbReference type="ARBA" id="ARBA00023125"/>
    </source>
</evidence>
<comment type="caution">
    <text evidence="4">The sequence shown here is derived from an EMBL/GenBank/DDBJ whole genome shotgun (WGS) entry which is preliminary data.</text>
</comment>
<proteinExistence type="predicted"/>
<dbReference type="InterPro" id="IPR047057">
    <property type="entry name" value="MerR_fam"/>
</dbReference>
<dbReference type="InterPro" id="IPR000551">
    <property type="entry name" value="MerR-type_HTH_dom"/>
</dbReference>
<dbReference type="AlphaFoldDB" id="A0A7W6E419"/>
<dbReference type="EMBL" id="JACIEI010000003">
    <property type="protein sequence ID" value="MBB3993879.1"/>
    <property type="molecule type" value="Genomic_DNA"/>
</dbReference>
<reference evidence="4 5" key="1">
    <citation type="submission" date="2020-08" db="EMBL/GenBank/DDBJ databases">
        <title>Genomic Encyclopedia of Type Strains, Phase IV (KMG-IV): sequencing the most valuable type-strain genomes for metagenomic binning, comparative biology and taxonomic classification.</title>
        <authorList>
            <person name="Goeker M."/>
        </authorList>
    </citation>
    <scope>NUCLEOTIDE SEQUENCE [LARGE SCALE GENOMIC DNA]</scope>
    <source>
        <strain evidence="4 5">DSM 102234</strain>
    </source>
</reference>
<protein>
    <submittedName>
        <fullName evidence="4">DNA-binding transcriptional MerR regulator</fullName>
    </submittedName>
</protein>